<protein>
    <submittedName>
        <fullName evidence="1">Uncharacterized protein</fullName>
    </submittedName>
</protein>
<dbReference type="Proteomes" id="UP001370348">
    <property type="component" value="Chromosome"/>
</dbReference>
<organism evidence="1 2">
    <name type="scientific">Pendulispora albinea</name>
    <dbReference type="NCBI Taxonomy" id="2741071"/>
    <lineage>
        <taxon>Bacteria</taxon>
        <taxon>Pseudomonadati</taxon>
        <taxon>Myxococcota</taxon>
        <taxon>Myxococcia</taxon>
        <taxon>Myxococcales</taxon>
        <taxon>Sorangiineae</taxon>
        <taxon>Pendulisporaceae</taxon>
        <taxon>Pendulispora</taxon>
    </lineage>
</organism>
<accession>A0ABZ2MAY6</accession>
<reference evidence="1 2" key="1">
    <citation type="submission" date="2021-12" db="EMBL/GenBank/DDBJ databases">
        <title>Discovery of the Pendulisporaceae a myxobacterial family with distinct sporulation behavior and unique specialized metabolism.</title>
        <authorList>
            <person name="Garcia R."/>
            <person name="Popoff A."/>
            <person name="Bader C.D."/>
            <person name="Loehr J."/>
            <person name="Walesch S."/>
            <person name="Walt C."/>
            <person name="Boldt J."/>
            <person name="Bunk B."/>
            <person name="Haeckl F.J.F.P.J."/>
            <person name="Gunesch A.P."/>
            <person name="Birkelbach J."/>
            <person name="Nuebel U."/>
            <person name="Pietschmann T."/>
            <person name="Bach T."/>
            <person name="Mueller R."/>
        </authorList>
    </citation>
    <scope>NUCLEOTIDE SEQUENCE [LARGE SCALE GENOMIC DNA]</scope>
    <source>
        <strain evidence="1 2">MSr11954</strain>
    </source>
</reference>
<dbReference type="RefSeq" id="WP_394829294.1">
    <property type="nucleotide sequence ID" value="NZ_CP089984.1"/>
</dbReference>
<name>A0ABZ2MAY6_9BACT</name>
<evidence type="ECO:0000313" key="2">
    <source>
        <dbReference type="Proteomes" id="UP001370348"/>
    </source>
</evidence>
<gene>
    <name evidence="1" type="ORF">LZC94_20990</name>
</gene>
<proteinExistence type="predicted"/>
<evidence type="ECO:0000313" key="1">
    <source>
        <dbReference type="EMBL" id="WXB19688.1"/>
    </source>
</evidence>
<keyword evidence="2" id="KW-1185">Reference proteome</keyword>
<dbReference type="EMBL" id="CP089984">
    <property type="protein sequence ID" value="WXB19688.1"/>
    <property type="molecule type" value="Genomic_DNA"/>
</dbReference>
<sequence length="450" mass="51232">MNDRLRDLPRMKELAGLRQFVQGVLAVVNVARPIVRLAGKDVEAFDRRIAEWSAWEQQAADLVSVPDRFNQFFGARGWIMYETINFELAKTCVEKAEAGNVDAAERDLVEAITPDNIRWKLMLMSGIRAFRPRAELAEKARVDYAEGRYYASVLVTLSLLDGLVNDLHQRQIGFFAKDVDLNAWNSMSAHGTGLERLSRLLQEPRTKTRTNAITLPYRHGIVHGRDLGYDNKMVAAKSWVALFSIRDWALKSEQGKLEPPPLQKKQGSRQTLRTLATRLRHHVELHEKNEALRALVQAWRPRDIEVAAEYRSVTEPSDLPDGTPERAVLEFFSFLRKGNYGGLVRSMDPDLADGESVNRTAGAYRRRFENTRIHDVRLVRIADQSPAISLVSVQVRGQFRDQPFDREFELRLVYRGEDRSFLPGGAPGGAWRIFFLPDLPSAPLEKEDDV</sequence>